<dbReference type="InterPro" id="IPR018060">
    <property type="entry name" value="HTH_AraC"/>
</dbReference>
<dbReference type="InterPro" id="IPR035965">
    <property type="entry name" value="PAS-like_dom_sf"/>
</dbReference>
<keyword evidence="3" id="KW-0804">Transcription</keyword>
<dbReference type="PRINTS" id="PR00032">
    <property type="entry name" value="HTHARAC"/>
</dbReference>
<sequence>MFHGKNLLDDSAVKQIITAFDLLQDVLFWVKDIDSRFIYCNSQFMHHLGCKDMDHLIGKNDYDFSPPHLAKQYVEDDQRVLSGKLVTNRLELNSISPGKLGWFSTSKRILKNGNDDIIGTYGLTRHLQKTSKALSNVKAVDAPVKYIQKNYHKAITVEQLAKDAHLSVSALERRFRKYLAKTPNQFINEVRLDHARRLLIESQLPIADIAFQCGFSEPSYFSKQFFKMFGEQPLQYRKSRM</sequence>
<dbReference type="PANTHER" id="PTHR43280">
    <property type="entry name" value="ARAC-FAMILY TRANSCRIPTIONAL REGULATOR"/>
    <property type="match status" value="1"/>
</dbReference>
<dbReference type="GO" id="GO:0043565">
    <property type="term" value="F:sequence-specific DNA binding"/>
    <property type="evidence" value="ECO:0007669"/>
    <property type="project" value="InterPro"/>
</dbReference>
<protein>
    <submittedName>
        <fullName evidence="5">PAS fold-containing protein</fullName>
    </submittedName>
</protein>
<dbReference type="PROSITE" id="PS01124">
    <property type="entry name" value="HTH_ARAC_FAMILY_2"/>
    <property type="match status" value="1"/>
</dbReference>
<dbReference type="InterPro" id="IPR000014">
    <property type="entry name" value="PAS"/>
</dbReference>
<evidence type="ECO:0000256" key="2">
    <source>
        <dbReference type="ARBA" id="ARBA00023125"/>
    </source>
</evidence>
<dbReference type="InterPro" id="IPR020449">
    <property type="entry name" value="Tscrpt_reg_AraC-type_HTH"/>
</dbReference>
<accession>A0A1H9Y7U9</accession>
<feature type="domain" description="HTH araC/xylS-type" evidence="4">
    <location>
        <begin position="141"/>
        <end position="239"/>
    </location>
</feature>
<reference evidence="5 6" key="1">
    <citation type="submission" date="2016-10" db="EMBL/GenBank/DDBJ databases">
        <authorList>
            <person name="de Groot N.N."/>
        </authorList>
    </citation>
    <scope>NUCLEOTIDE SEQUENCE [LARGE SCALE GENOMIC DNA]</scope>
    <source>
        <strain evidence="5 6">DSM 19706</strain>
    </source>
</reference>
<evidence type="ECO:0000256" key="1">
    <source>
        <dbReference type="ARBA" id="ARBA00023015"/>
    </source>
</evidence>
<dbReference type="PANTHER" id="PTHR43280:SF2">
    <property type="entry name" value="HTH-TYPE TRANSCRIPTIONAL REGULATOR EXSA"/>
    <property type="match status" value="1"/>
</dbReference>
<evidence type="ECO:0000259" key="4">
    <source>
        <dbReference type="PROSITE" id="PS01124"/>
    </source>
</evidence>
<evidence type="ECO:0000256" key="3">
    <source>
        <dbReference type="ARBA" id="ARBA00023163"/>
    </source>
</evidence>
<dbReference type="SMART" id="SM00342">
    <property type="entry name" value="HTH_ARAC"/>
    <property type="match status" value="1"/>
</dbReference>
<dbReference type="GO" id="GO:0003700">
    <property type="term" value="F:DNA-binding transcription factor activity"/>
    <property type="evidence" value="ECO:0007669"/>
    <property type="project" value="InterPro"/>
</dbReference>
<dbReference type="Pfam" id="PF12833">
    <property type="entry name" value="HTH_18"/>
    <property type="match status" value="1"/>
</dbReference>
<dbReference type="EMBL" id="FOHK01000001">
    <property type="protein sequence ID" value="SES65016.1"/>
    <property type="molecule type" value="Genomic_DNA"/>
</dbReference>
<dbReference type="AlphaFoldDB" id="A0A1H9Y7U9"/>
<keyword evidence="1" id="KW-0805">Transcription regulation</keyword>
<dbReference type="Pfam" id="PF08448">
    <property type="entry name" value="PAS_4"/>
    <property type="match status" value="1"/>
</dbReference>
<dbReference type="InterPro" id="IPR009057">
    <property type="entry name" value="Homeodomain-like_sf"/>
</dbReference>
<dbReference type="Gene3D" id="3.30.450.20">
    <property type="entry name" value="PAS domain"/>
    <property type="match status" value="1"/>
</dbReference>
<organism evidence="5 6">
    <name type="scientific">Thalassotalea agarivorans</name>
    <name type="common">Thalassomonas agarivorans</name>
    <dbReference type="NCBI Taxonomy" id="349064"/>
    <lineage>
        <taxon>Bacteria</taxon>
        <taxon>Pseudomonadati</taxon>
        <taxon>Pseudomonadota</taxon>
        <taxon>Gammaproteobacteria</taxon>
        <taxon>Alteromonadales</taxon>
        <taxon>Colwelliaceae</taxon>
        <taxon>Thalassotalea</taxon>
    </lineage>
</organism>
<proteinExistence type="predicted"/>
<dbReference type="STRING" id="349064.SAMN05660429_00117"/>
<dbReference type="RefSeq" id="WP_093327168.1">
    <property type="nucleotide sequence ID" value="NZ_AP027363.1"/>
</dbReference>
<evidence type="ECO:0000313" key="5">
    <source>
        <dbReference type="EMBL" id="SES65016.1"/>
    </source>
</evidence>
<dbReference type="CDD" id="cd00130">
    <property type="entry name" value="PAS"/>
    <property type="match status" value="1"/>
</dbReference>
<keyword evidence="2" id="KW-0238">DNA-binding</keyword>
<evidence type="ECO:0000313" key="6">
    <source>
        <dbReference type="Proteomes" id="UP000199308"/>
    </source>
</evidence>
<dbReference type="InterPro" id="IPR013656">
    <property type="entry name" value="PAS_4"/>
</dbReference>
<dbReference type="SUPFAM" id="SSF55785">
    <property type="entry name" value="PYP-like sensor domain (PAS domain)"/>
    <property type="match status" value="1"/>
</dbReference>
<dbReference type="OrthoDB" id="6146868at2"/>
<dbReference type="Gene3D" id="1.10.10.60">
    <property type="entry name" value="Homeodomain-like"/>
    <property type="match status" value="2"/>
</dbReference>
<dbReference type="SUPFAM" id="SSF46689">
    <property type="entry name" value="Homeodomain-like"/>
    <property type="match status" value="2"/>
</dbReference>
<name>A0A1H9Y7U9_THASX</name>
<gene>
    <name evidence="5" type="ORF">SAMN05660429_00117</name>
</gene>
<keyword evidence="6" id="KW-1185">Reference proteome</keyword>
<dbReference type="Proteomes" id="UP000199308">
    <property type="component" value="Unassembled WGS sequence"/>
</dbReference>